<proteinExistence type="predicted"/>
<dbReference type="Proteomes" id="UP000681586">
    <property type="component" value="Unassembled WGS sequence"/>
</dbReference>
<keyword evidence="2" id="KW-0418">Kinase</keyword>
<sequence length="364" mass="40352">MNENEKLILNLIKENPFISQQELSDKVGLSRPAVANIISGLVKKEYVQGKAYVLNEQNPIVCIGGANIDRKFHVTDKLVQGTSNPVTSESSIGGVARNVAENLGRIGEDVLLLTTSGNDAEWQHIADLSSPFMNVDYVEKISSEATGSYTALLDQDGNMTMGLADMSVYDKITPEFMIKNTYLLNKSKCIIADLNCPKETLEFLCSYAEKKQIKLVLIAVSGPKMNRLPNNLHAVDWLILNKDEVESYVGKEAHSELELQSYMSEIKSLGVSNLIVTSGKEKIFYVGTEGQHEFQVKAVDRVVDVTGAGDAFTSALIYGWLKSYDIEQIVNLARANASKTIKTSYTVRQDLDRKQLIKDMEEIK</sequence>
<dbReference type="Pfam" id="PF13412">
    <property type="entry name" value="HTH_24"/>
    <property type="match status" value="1"/>
</dbReference>
<dbReference type="CDD" id="cd01941">
    <property type="entry name" value="YeiC_kinase_like"/>
    <property type="match status" value="1"/>
</dbReference>
<dbReference type="InterPro" id="IPR029056">
    <property type="entry name" value="Ribokinase-like"/>
</dbReference>
<dbReference type="EMBL" id="JAGXBM010000001">
    <property type="protein sequence ID" value="MBS3696145.1"/>
    <property type="molecule type" value="Genomic_DNA"/>
</dbReference>
<dbReference type="InterPro" id="IPR011611">
    <property type="entry name" value="PfkB_dom"/>
</dbReference>
<dbReference type="SUPFAM" id="SSF46785">
    <property type="entry name" value="Winged helix' DNA-binding domain"/>
    <property type="match status" value="1"/>
</dbReference>
<keyword evidence="1" id="KW-0808">Transferase</keyword>
<evidence type="ECO:0000313" key="5">
    <source>
        <dbReference type="Proteomes" id="UP000681586"/>
    </source>
</evidence>
<accession>A0ABS5MJQ5</accession>
<evidence type="ECO:0000256" key="1">
    <source>
        <dbReference type="ARBA" id="ARBA00022679"/>
    </source>
</evidence>
<organism evidence="4 5">
    <name type="scientific">Mammaliicoccus fleurettii</name>
    <dbReference type="NCBI Taxonomy" id="150056"/>
    <lineage>
        <taxon>Bacteria</taxon>
        <taxon>Bacillati</taxon>
        <taxon>Bacillota</taxon>
        <taxon>Bacilli</taxon>
        <taxon>Bacillales</taxon>
        <taxon>Staphylococcaceae</taxon>
        <taxon>Mammaliicoccus</taxon>
    </lineage>
</organism>
<keyword evidence="5" id="KW-1185">Reference proteome</keyword>
<feature type="domain" description="Carbohydrate kinase PfkB" evidence="3">
    <location>
        <begin position="60"/>
        <end position="346"/>
    </location>
</feature>
<dbReference type="Gene3D" id="3.40.1190.20">
    <property type="match status" value="1"/>
</dbReference>
<comment type="caution">
    <text evidence="4">The sequence shown here is derived from an EMBL/GenBank/DDBJ whole genome shotgun (WGS) entry which is preliminary data.</text>
</comment>
<protein>
    <submittedName>
        <fullName evidence="4">Winged helix-turn-helix transcriptional regulator</fullName>
    </submittedName>
</protein>
<dbReference type="InterPro" id="IPR036390">
    <property type="entry name" value="WH_DNA-bd_sf"/>
</dbReference>
<name>A0ABS5MJQ5_9STAP</name>
<dbReference type="PROSITE" id="PS00583">
    <property type="entry name" value="PFKB_KINASES_1"/>
    <property type="match status" value="1"/>
</dbReference>
<gene>
    <name evidence="4" type="ORF">JJQ58_01450</name>
</gene>
<evidence type="ECO:0000256" key="2">
    <source>
        <dbReference type="ARBA" id="ARBA00022777"/>
    </source>
</evidence>
<reference evidence="4 5" key="1">
    <citation type="submission" date="2021-05" db="EMBL/GenBank/DDBJ databases">
        <title>Staphylococcus fleurettii isolated from lake water in First Nation community in Manitoba, Canada.</title>
        <authorList>
            <person name="Bashar S."/>
            <person name="Murdock A."/>
            <person name="Patidar R."/>
            <person name="Golding G."/>
            <person name="Farenhorst A."/>
            <person name="Kumar A."/>
        </authorList>
    </citation>
    <scope>NUCLEOTIDE SEQUENCE [LARGE SCALE GENOMIC DNA]</scope>
    <source>
        <strain evidence="4 5">SF002</strain>
    </source>
</reference>
<dbReference type="SUPFAM" id="SSF53613">
    <property type="entry name" value="Ribokinase-like"/>
    <property type="match status" value="1"/>
</dbReference>
<dbReference type="Pfam" id="PF00294">
    <property type="entry name" value="PfkB"/>
    <property type="match status" value="1"/>
</dbReference>
<dbReference type="InterPro" id="IPR036388">
    <property type="entry name" value="WH-like_DNA-bd_sf"/>
</dbReference>
<dbReference type="Gene3D" id="1.10.10.10">
    <property type="entry name" value="Winged helix-like DNA-binding domain superfamily/Winged helix DNA-binding domain"/>
    <property type="match status" value="1"/>
</dbReference>
<evidence type="ECO:0000313" key="4">
    <source>
        <dbReference type="EMBL" id="MBS3696145.1"/>
    </source>
</evidence>
<dbReference type="PANTHER" id="PTHR42909:SF4">
    <property type="entry name" value="CARBOHYDRATE KINASE, PFKB FAMILY"/>
    <property type="match status" value="1"/>
</dbReference>
<dbReference type="PANTHER" id="PTHR42909">
    <property type="entry name" value="ZGC:136858"/>
    <property type="match status" value="1"/>
</dbReference>
<dbReference type="RefSeq" id="WP_107509338.1">
    <property type="nucleotide sequence ID" value="NZ_JAAQPD010000010.1"/>
</dbReference>
<dbReference type="PROSITE" id="PS00584">
    <property type="entry name" value="PFKB_KINASES_2"/>
    <property type="match status" value="1"/>
</dbReference>
<evidence type="ECO:0000259" key="3">
    <source>
        <dbReference type="Pfam" id="PF00294"/>
    </source>
</evidence>
<dbReference type="InterPro" id="IPR002173">
    <property type="entry name" value="Carboh/pur_kinase_PfkB_CS"/>
</dbReference>